<gene>
    <name evidence="1" type="ORF">GALL_527360</name>
</gene>
<dbReference type="AlphaFoldDB" id="A0A1J5PD05"/>
<dbReference type="PROSITE" id="PS51257">
    <property type="entry name" value="PROKAR_LIPOPROTEIN"/>
    <property type="match status" value="1"/>
</dbReference>
<evidence type="ECO:0008006" key="2">
    <source>
        <dbReference type="Google" id="ProtNLM"/>
    </source>
</evidence>
<sequence length="189" mass="22143">MLHRYNLKNLRRQIGGNKFIVIMAVAFFLFSCKSPAVKPSNYNYTIERLIFSNQLLKGTFHKIFDSDPDNRIFKVLVSRRDRSVRITIYRLLSKEELSETPSTYFTNNSKIFLCYDGSEILDHKKLDNTFMNKIMQKMENGLVINDSRVFQFDIDSQKKIMLHVPAINPYDFSFGPCADNTVDFSNKKR</sequence>
<organism evidence="1">
    <name type="scientific">mine drainage metagenome</name>
    <dbReference type="NCBI Taxonomy" id="410659"/>
    <lineage>
        <taxon>unclassified sequences</taxon>
        <taxon>metagenomes</taxon>
        <taxon>ecological metagenomes</taxon>
    </lineage>
</organism>
<reference evidence="1" key="1">
    <citation type="submission" date="2016-10" db="EMBL/GenBank/DDBJ databases">
        <title>Sequence of Gallionella enrichment culture.</title>
        <authorList>
            <person name="Poehlein A."/>
            <person name="Muehling M."/>
            <person name="Daniel R."/>
        </authorList>
    </citation>
    <scope>NUCLEOTIDE SEQUENCE</scope>
</reference>
<dbReference type="EMBL" id="MLJW01007123">
    <property type="protein sequence ID" value="OIQ65703.1"/>
    <property type="molecule type" value="Genomic_DNA"/>
</dbReference>
<protein>
    <recommendedName>
        <fullName evidence="2">Lipoprotein</fullName>
    </recommendedName>
</protein>
<accession>A0A1J5PD05</accession>
<proteinExistence type="predicted"/>
<evidence type="ECO:0000313" key="1">
    <source>
        <dbReference type="EMBL" id="OIQ65703.1"/>
    </source>
</evidence>
<comment type="caution">
    <text evidence="1">The sequence shown here is derived from an EMBL/GenBank/DDBJ whole genome shotgun (WGS) entry which is preliminary data.</text>
</comment>
<name>A0A1J5PD05_9ZZZZ</name>